<dbReference type="EMBL" id="SWJE01000010">
    <property type="protein sequence ID" value="TKC86854.1"/>
    <property type="molecule type" value="Genomic_DNA"/>
</dbReference>
<dbReference type="InterPro" id="IPR029058">
    <property type="entry name" value="AB_hydrolase_fold"/>
</dbReference>
<feature type="domain" description="AB hydrolase-1" evidence="2">
    <location>
        <begin position="43"/>
        <end position="173"/>
    </location>
</feature>
<evidence type="ECO:0000256" key="1">
    <source>
        <dbReference type="ARBA" id="ARBA00022801"/>
    </source>
</evidence>
<sequence>MPASSPDPISDADLVATLSGFKNAYAEVNGIRLHYVEGGAGAPLILLPSWPQTWWEFGRILPRLAERHRVFAVDFRGMGSSGKPDGGYDKKTMASDIHALVSQLGLGAVNIAGNDIGAMVAYSFAANYPEATRKLVMMDSPHPFAVFEQIPLLPAAGTYDLENPARAVHPWWFAFNQIPGLSERVFAGRYGIVQDWLFDYLAVDKTAITAHDRAVYAAAYDSPDALRAANSWFSSFATDIADAGGYAPLTIPVLGLGGISYDFLAAFLGTAAPDATVLKLPNTGHWIPDEQPEETVRYLNEFFG</sequence>
<evidence type="ECO:0000313" key="4">
    <source>
        <dbReference type="Proteomes" id="UP000305539"/>
    </source>
</evidence>
<comment type="caution">
    <text evidence="3">The sequence shown here is derived from an EMBL/GenBank/DDBJ whole genome shotgun (WGS) entry which is preliminary data.</text>
</comment>
<dbReference type="InterPro" id="IPR000639">
    <property type="entry name" value="Epox_hydrolase-like"/>
</dbReference>
<dbReference type="AlphaFoldDB" id="A0A4U1I127"/>
<reference evidence="3 4" key="1">
    <citation type="submission" date="2019-04" db="EMBL/GenBank/DDBJ databases">
        <title>Trinickia sp. 7GSK02, isolated from subtropical forest soil.</title>
        <authorList>
            <person name="Gao Z.-H."/>
            <person name="Qiu L.-H."/>
        </authorList>
    </citation>
    <scope>NUCLEOTIDE SEQUENCE [LARGE SCALE GENOMIC DNA]</scope>
    <source>
        <strain evidence="3 4">7GSK02</strain>
    </source>
</reference>
<accession>A0A4U1I127</accession>
<name>A0A4U1I127_9BURK</name>
<organism evidence="3 4">
    <name type="scientific">Trinickia terrae</name>
    <dbReference type="NCBI Taxonomy" id="2571161"/>
    <lineage>
        <taxon>Bacteria</taxon>
        <taxon>Pseudomonadati</taxon>
        <taxon>Pseudomonadota</taxon>
        <taxon>Betaproteobacteria</taxon>
        <taxon>Burkholderiales</taxon>
        <taxon>Burkholderiaceae</taxon>
        <taxon>Trinickia</taxon>
    </lineage>
</organism>
<dbReference type="Gene3D" id="3.40.50.1820">
    <property type="entry name" value="alpha/beta hydrolase"/>
    <property type="match status" value="1"/>
</dbReference>
<dbReference type="Pfam" id="PF00561">
    <property type="entry name" value="Abhydrolase_1"/>
    <property type="match status" value="1"/>
</dbReference>
<dbReference type="SUPFAM" id="SSF53474">
    <property type="entry name" value="alpha/beta-Hydrolases"/>
    <property type="match status" value="1"/>
</dbReference>
<gene>
    <name evidence="3" type="ORF">FAZ69_19650</name>
</gene>
<evidence type="ECO:0000313" key="3">
    <source>
        <dbReference type="EMBL" id="TKC86854.1"/>
    </source>
</evidence>
<keyword evidence="1 3" id="KW-0378">Hydrolase</keyword>
<dbReference type="PRINTS" id="PR00412">
    <property type="entry name" value="EPOXHYDRLASE"/>
</dbReference>
<dbReference type="OrthoDB" id="9780765at2"/>
<dbReference type="PANTHER" id="PTHR43329">
    <property type="entry name" value="EPOXIDE HYDROLASE"/>
    <property type="match status" value="1"/>
</dbReference>
<dbReference type="Proteomes" id="UP000305539">
    <property type="component" value="Unassembled WGS sequence"/>
</dbReference>
<evidence type="ECO:0000259" key="2">
    <source>
        <dbReference type="Pfam" id="PF00561"/>
    </source>
</evidence>
<keyword evidence="4" id="KW-1185">Reference proteome</keyword>
<dbReference type="GO" id="GO:0016787">
    <property type="term" value="F:hydrolase activity"/>
    <property type="evidence" value="ECO:0007669"/>
    <property type="project" value="UniProtKB-KW"/>
</dbReference>
<dbReference type="RefSeq" id="WP_136896747.1">
    <property type="nucleotide sequence ID" value="NZ_SWJE01000010.1"/>
</dbReference>
<protein>
    <submittedName>
        <fullName evidence="3">Alpha/beta hydrolase</fullName>
    </submittedName>
</protein>
<proteinExistence type="predicted"/>
<dbReference type="PRINTS" id="PR00111">
    <property type="entry name" value="ABHYDROLASE"/>
</dbReference>
<dbReference type="InterPro" id="IPR000073">
    <property type="entry name" value="AB_hydrolase_1"/>
</dbReference>